<dbReference type="InterPro" id="IPR007357">
    <property type="entry name" value="PhrB-like"/>
</dbReference>
<proteinExistence type="predicted"/>
<dbReference type="AlphaFoldDB" id="A0A7Z0QWC7"/>
<comment type="caution">
    <text evidence="1">The sequence shown here is derived from an EMBL/GenBank/DDBJ whole genome shotgun (WGS) entry which is preliminary data.</text>
</comment>
<evidence type="ECO:0000313" key="2">
    <source>
        <dbReference type="Proteomes" id="UP000589896"/>
    </source>
</evidence>
<keyword evidence="2" id="KW-1185">Reference proteome</keyword>
<keyword evidence="1" id="KW-0456">Lyase</keyword>
<evidence type="ECO:0000313" key="1">
    <source>
        <dbReference type="EMBL" id="NYZ64270.1"/>
    </source>
</evidence>
<dbReference type="GO" id="GO:0016829">
    <property type="term" value="F:lyase activity"/>
    <property type="evidence" value="ECO:0007669"/>
    <property type="project" value="UniProtKB-KW"/>
</dbReference>
<dbReference type="Proteomes" id="UP000589896">
    <property type="component" value="Unassembled WGS sequence"/>
</dbReference>
<name>A0A7Z0QWC7_9GAMM</name>
<dbReference type="Gene3D" id="1.10.579.10">
    <property type="entry name" value="DNA Cyclobutane Dipyrimidine Photolyase, subunit A, domain 3"/>
    <property type="match status" value="1"/>
</dbReference>
<dbReference type="InterPro" id="IPR014729">
    <property type="entry name" value="Rossmann-like_a/b/a_fold"/>
</dbReference>
<dbReference type="Gene3D" id="1.10.10.1710">
    <property type="entry name" value="Deoxyribodipyrimidine photolyase-related"/>
    <property type="match status" value="1"/>
</dbReference>
<reference evidence="1 2" key="1">
    <citation type="submission" date="2020-07" db="EMBL/GenBank/DDBJ databases">
        <title>isolation of Luteimonas sp. SJ-16.</title>
        <authorList>
            <person name="Huang X.-X."/>
            <person name="Xu L."/>
            <person name="Sun J.-Q."/>
        </authorList>
    </citation>
    <scope>NUCLEOTIDE SEQUENCE [LARGE SCALE GENOMIC DNA]</scope>
    <source>
        <strain evidence="1 2">SJ-16</strain>
    </source>
</reference>
<sequence length="526" mass="59558">MTEGAVRHLVVVLGDQLDPLGAAFDGCDPARDAIWMAEVAEESTHVWSTKMRTALFLSAMRHFAQERRADGWTVHYRALDDADNRGALGAELVAALTHLQPQTVRLTAPGDWRVLQALRDAATAAGVPLEIEPDRHFYSDVRAFAAWARMQPELRLENFYRHLRRQHRVLMDGEAPVGGRWNFDTENRAPFDVQGPGAIPPPPQVEPDAITREVLELVRTRFADHPGGLDHFAWPVTRAQALHALARFVDERLPAFGRWQDALWPEAPWLWHSQLASALNLKLLRPREVVDAVEAAWRAGRVPLAAAEGYIRQILGWREYVRGVYWTRMPRYAESNALQATGDLPGFYWTGDAPMPCLADALRQTLDLGYAHHIQRLMVIGLYAQLLGVAPAQVHRWFLAVYVDAVEWVEMPNVLGMSQYADGGLMSSKPYIASGRYIERMSAGSYCRRCPFDPGLRTGPQACPYTRLYWDFMLRHQALLDANPRTRRQVRALERLDAAERATIRQEAEQWRAGPWHRRVAPEAPA</sequence>
<gene>
    <name evidence="1" type="ORF">H0E82_16140</name>
</gene>
<protein>
    <submittedName>
        <fullName evidence="1">Cryptochrome/photolyase family protein</fullName>
    </submittedName>
</protein>
<dbReference type="Gene3D" id="3.40.50.620">
    <property type="entry name" value="HUPs"/>
    <property type="match status" value="1"/>
</dbReference>
<dbReference type="EMBL" id="JACCJZ010000020">
    <property type="protein sequence ID" value="NYZ64270.1"/>
    <property type="molecule type" value="Genomic_DNA"/>
</dbReference>
<accession>A0A7Z0QWC7</accession>
<dbReference type="Gene3D" id="1.25.40.80">
    <property type="match status" value="1"/>
</dbReference>
<dbReference type="Pfam" id="PF04244">
    <property type="entry name" value="DPRP"/>
    <property type="match status" value="1"/>
</dbReference>
<dbReference type="InterPro" id="IPR036134">
    <property type="entry name" value="Crypto/Photolyase_FAD-like_sf"/>
</dbReference>
<dbReference type="InterPro" id="IPR052551">
    <property type="entry name" value="UV-DNA_repair_photolyase"/>
</dbReference>
<dbReference type="PANTHER" id="PTHR38657:SF1">
    <property type="entry name" value="SLR1343 PROTEIN"/>
    <property type="match status" value="1"/>
</dbReference>
<dbReference type="SUPFAM" id="SSF48173">
    <property type="entry name" value="Cryptochrome/photolyase FAD-binding domain"/>
    <property type="match status" value="1"/>
</dbReference>
<dbReference type="RefSeq" id="WP_180546464.1">
    <property type="nucleotide sequence ID" value="NZ_JACCJZ010000020.1"/>
</dbReference>
<organism evidence="1 2">
    <name type="scientific">Luteimonas deserti</name>
    <dbReference type="NCBI Taxonomy" id="2752306"/>
    <lineage>
        <taxon>Bacteria</taxon>
        <taxon>Pseudomonadati</taxon>
        <taxon>Pseudomonadota</taxon>
        <taxon>Gammaproteobacteria</taxon>
        <taxon>Lysobacterales</taxon>
        <taxon>Lysobacteraceae</taxon>
        <taxon>Luteimonas</taxon>
    </lineage>
</organism>
<dbReference type="PANTHER" id="PTHR38657">
    <property type="entry name" value="SLR1343 PROTEIN"/>
    <property type="match status" value="1"/>
</dbReference>